<dbReference type="EMBL" id="JBHSDU010000004">
    <property type="protein sequence ID" value="MFC4311584.1"/>
    <property type="molecule type" value="Genomic_DNA"/>
</dbReference>
<dbReference type="InterPro" id="IPR036590">
    <property type="entry name" value="SRAP-like"/>
</dbReference>
<dbReference type="SUPFAM" id="SSF143081">
    <property type="entry name" value="BB1717-like"/>
    <property type="match status" value="1"/>
</dbReference>
<dbReference type="InterPro" id="IPR003738">
    <property type="entry name" value="SRAP"/>
</dbReference>
<organism evidence="1 2">
    <name type="scientific">Steroidobacter flavus</name>
    <dbReference type="NCBI Taxonomy" id="1842136"/>
    <lineage>
        <taxon>Bacteria</taxon>
        <taxon>Pseudomonadati</taxon>
        <taxon>Pseudomonadota</taxon>
        <taxon>Gammaproteobacteria</taxon>
        <taxon>Steroidobacterales</taxon>
        <taxon>Steroidobacteraceae</taxon>
        <taxon>Steroidobacter</taxon>
    </lineage>
</organism>
<proteinExistence type="predicted"/>
<dbReference type="Pfam" id="PF02586">
    <property type="entry name" value="SRAP"/>
    <property type="match status" value="1"/>
</dbReference>
<keyword evidence="2" id="KW-1185">Reference proteome</keyword>
<sequence length="279" mass="32370">MPIALDRQFLGMNDPQAAPIAAAISAYRAQRTSEWQAEIFEQRRRHADAERKLAQKVTKAAQKDLQVSADKIEQRLKWLKDFRDGETTEEDLVMYPMHYGPLIIETAGERKMTPMRYHCRLPGHAPDMDRRLNGNYNARIDSLDDWWRPVFGKHHGLLVLDGFRENVKAHDMQGRELKEGERPENVVLQFNPKDGTQMLVPCIWSRWQRGDEVLHSMALITDEPPEEVARAGHNRCPINLTREAALNWLTPQGRSDAELFEILNQRQRPYYEHRVAEAA</sequence>
<dbReference type="RefSeq" id="WP_380600248.1">
    <property type="nucleotide sequence ID" value="NZ_JBHSDU010000004.1"/>
</dbReference>
<comment type="caution">
    <text evidence="1">The sequence shown here is derived from an EMBL/GenBank/DDBJ whole genome shotgun (WGS) entry which is preliminary data.</text>
</comment>
<dbReference type="Gene3D" id="3.90.1680.10">
    <property type="entry name" value="SOS response associated peptidase-like"/>
    <property type="match status" value="1"/>
</dbReference>
<evidence type="ECO:0000313" key="2">
    <source>
        <dbReference type="Proteomes" id="UP001595904"/>
    </source>
</evidence>
<name>A0ABV8SVD2_9GAMM</name>
<reference evidence="2" key="1">
    <citation type="journal article" date="2019" name="Int. J. Syst. Evol. Microbiol.">
        <title>The Global Catalogue of Microorganisms (GCM) 10K type strain sequencing project: providing services to taxonomists for standard genome sequencing and annotation.</title>
        <authorList>
            <consortium name="The Broad Institute Genomics Platform"/>
            <consortium name="The Broad Institute Genome Sequencing Center for Infectious Disease"/>
            <person name="Wu L."/>
            <person name="Ma J."/>
        </authorList>
    </citation>
    <scope>NUCLEOTIDE SEQUENCE [LARGE SCALE GENOMIC DNA]</scope>
    <source>
        <strain evidence="2">CGMCC 1.10759</strain>
    </source>
</reference>
<evidence type="ECO:0000313" key="1">
    <source>
        <dbReference type="EMBL" id="MFC4311584.1"/>
    </source>
</evidence>
<protein>
    <submittedName>
        <fullName evidence="1">SOS response-associated peptidase family protein</fullName>
    </submittedName>
</protein>
<accession>A0ABV8SVD2</accession>
<dbReference type="Proteomes" id="UP001595904">
    <property type="component" value="Unassembled WGS sequence"/>
</dbReference>
<gene>
    <name evidence="1" type="ORF">ACFPN2_20970</name>
</gene>